<dbReference type="InterPro" id="IPR029218">
    <property type="entry name" value="PBP-Tp47_dom_C"/>
</dbReference>
<feature type="domain" description="Penicillin-binding protein Tp47" evidence="6">
    <location>
        <begin position="223"/>
        <end position="381"/>
    </location>
</feature>
<feature type="signal peptide" evidence="4">
    <location>
        <begin position="1"/>
        <end position="31"/>
    </location>
</feature>
<feature type="region of interest" description="Disordered" evidence="2">
    <location>
        <begin position="1208"/>
        <end position="1242"/>
    </location>
</feature>
<evidence type="ECO:0000256" key="3">
    <source>
        <dbReference type="SAM" id="Phobius"/>
    </source>
</evidence>
<keyword evidence="3" id="KW-1133">Transmembrane helix</keyword>
<dbReference type="NCBIfam" id="TIGR01167">
    <property type="entry name" value="LPXTG_anchor"/>
    <property type="match status" value="1"/>
</dbReference>
<evidence type="ECO:0000313" key="8">
    <source>
        <dbReference type="Proteomes" id="UP000095597"/>
    </source>
</evidence>
<feature type="domain" description="Penicillin-binding protein Tp47" evidence="5">
    <location>
        <begin position="390"/>
        <end position="547"/>
    </location>
</feature>
<dbReference type="Pfam" id="PF07554">
    <property type="entry name" value="FIVAR"/>
    <property type="match status" value="4"/>
</dbReference>
<feature type="compositionally biased region" description="Low complexity" evidence="2">
    <location>
        <begin position="1211"/>
        <end position="1235"/>
    </location>
</feature>
<dbReference type="EMBL" id="CYXO01000001">
    <property type="protein sequence ID" value="CUM70994.1"/>
    <property type="molecule type" value="Genomic_DNA"/>
</dbReference>
<protein>
    <submittedName>
        <fullName evidence="7">47 kDa membrane antigen</fullName>
    </submittedName>
</protein>
<keyword evidence="3" id="KW-0812">Transmembrane</keyword>
<dbReference type="Pfam" id="PF14889">
    <property type="entry name" value="PBP-Tp47_a"/>
    <property type="match status" value="1"/>
</dbReference>
<dbReference type="GO" id="GO:0016020">
    <property type="term" value="C:membrane"/>
    <property type="evidence" value="ECO:0007669"/>
    <property type="project" value="InterPro"/>
</dbReference>
<dbReference type="SUPFAM" id="SSF82220">
    <property type="entry name" value="Tp47 lipoprotein, N-terminal domain"/>
    <property type="match status" value="1"/>
</dbReference>
<dbReference type="AlphaFoldDB" id="A0A173QZ56"/>
<evidence type="ECO:0000259" key="5">
    <source>
        <dbReference type="Pfam" id="PF14888"/>
    </source>
</evidence>
<evidence type="ECO:0000256" key="2">
    <source>
        <dbReference type="SAM" id="MobiDB-lite"/>
    </source>
</evidence>
<evidence type="ECO:0000259" key="6">
    <source>
        <dbReference type="Pfam" id="PF14889"/>
    </source>
</evidence>
<reference evidence="7 8" key="1">
    <citation type="submission" date="2015-09" db="EMBL/GenBank/DDBJ databases">
        <authorList>
            <consortium name="Pathogen Informatics"/>
        </authorList>
    </citation>
    <scope>NUCLEOTIDE SEQUENCE [LARGE SCALE GENOMIC DNA]</scope>
    <source>
        <strain evidence="7 8">2789STDY5834961</strain>
    </source>
</reference>
<evidence type="ECO:0000256" key="1">
    <source>
        <dbReference type="SAM" id="Coils"/>
    </source>
</evidence>
<dbReference type="RefSeq" id="WP_055213179.1">
    <property type="nucleotide sequence ID" value="NZ_CYXO01000001.1"/>
</dbReference>
<dbReference type="Gene3D" id="2.60.40.1300">
    <property type="entry name" value="Penicillin-binding protein Tp47, domain C"/>
    <property type="match status" value="1"/>
</dbReference>
<sequence>MKKKEMKTKVMAVAMSATMAASICPAVPAMAVTKDQVAKDGTYMKTAHVTRTEDDDEDEWNEYDVRVALTVKDGKFSDIVVTPENGYESGNDSYFNKAYSKSKGIKSKLAGQSATEDTINSWDTVSTATRSSDAIKKAALEAIQSAPEASTAATVDTAALEASITKAKALKESDYTAETWNTLKTALASAETALAEKKSQDTVDAAKKNLDSAIDNLKAAVKEEYKYVYAGLSWAEYWAAEGVQAAGDSSSSSELDTKGESDKGAFDVVTRATVNHGLHRGSYQCAATIEAENGKFYEVSYWTDSKTAVLTDGKTITFDRGAITEEDGTTTKMTKYDVTGLKYVPVKVATEDYEAFCKAYKVVESGGELAGGFAENKLQSYKGLKAKVTADTNGLKTATKNADGTFSFSAKETGTESGIEGQKLKTAPTAEEAGLTVKEAKGSYGEFLRVDLTGNYGDLGANMQSVKWTYYGDDSTYTNAKATYGTKFAADNWMHKAQGIQLGLTKSLRCTLPEGTDGTGYWAMTISALGYKDVTYNFQATDANIVKDVDEEISTTNLEAAIKKAEGLTESDYTAESWAAMQTELQEAKEELAEKHSQAAVDEATSHLNAAIESLVKAEEKETYVLMNIPYAAFYKSETTNNDVDVDVFTSATKNKTRTTGLAGGSYHENADGSQIDGITFAVKVDTSVDLTKYKEVKDTDKVDITVTNRGQTSTTTLEGKDTLFENETYAYYPLTEAPANYKEVSMDKDGKLVFSEVKGKKAEVLTGVTAELLTQSSYGDYQLNLDGLPEDKIASSNVNAVVVKTTDGTAYGMRHLENIWRGNELAWSTGYTESVHGCPTSSAHYASMMGKTIDSIEYYTTNGLYTIDVNDLYVPVKFAKTEDAVKVADADISAGKTAIELNLRDDFDPEYTVEGLNVKVEGNVLTFKADSSINPGKYTLTVKDKNGKYADLKTTFILSTTDMPATYDADNKKLTVAENSNEEAFNTYIGNITSVNVNGTDYAASGRGSVKIIDKDGTLVTDAAPFKDAAVGTEFQITVTSTGYTTPLTFTYKVPGETPAPSEVDTTKLAAAIEKAEGLNESDYTKDSWKALQSELTKAKSALEAKESQDTVDKAADSLNKAIDALEAATPDEPTKEVSTDALEKAIKAAGALKESDYTADSWKALQSALAEADTALKEKKNQDTVDKATEKLNKAISALVKKDAGQKVNGTNGTTGTSGKSGKTGSTLNTKSGKAAKTGDPSSMFAWLGLAVTSLGAGIGGFSLKRKKREDEE</sequence>
<gene>
    <name evidence="7" type="ORF">ERS852573_00160</name>
</gene>
<accession>A0A173QZ56</accession>
<dbReference type="InterPro" id="IPR029221">
    <property type="entry name" value="PBP-Tp47_A"/>
</dbReference>
<feature type="coiled-coil region" evidence="1">
    <location>
        <begin position="578"/>
        <end position="621"/>
    </location>
</feature>
<dbReference type="GO" id="GO:0010181">
    <property type="term" value="F:FMN binding"/>
    <property type="evidence" value="ECO:0007669"/>
    <property type="project" value="InterPro"/>
</dbReference>
<keyword evidence="1" id="KW-0175">Coiled coil</keyword>
<feature type="chain" id="PRO_5008010404" evidence="4">
    <location>
        <begin position="32"/>
        <end position="1275"/>
    </location>
</feature>
<dbReference type="Proteomes" id="UP000095597">
    <property type="component" value="Unassembled WGS sequence"/>
</dbReference>
<dbReference type="Pfam" id="PF14888">
    <property type="entry name" value="PBP-Tp47_c"/>
    <property type="match status" value="1"/>
</dbReference>
<feature type="transmembrane region" description="Helical" evidence="3">
    <location>
        <begin position="1246"/>
        <end position="1266"/>
    </location>
</feature>
<name>A0A173QZ56_9FIRM</name>
<keyword evidence="4" id="KW-0732">Signal</keyword>
<proteinExistence type="predicted"/>
<evidence type="ECO:0000256" key="4">
    <source>
        <dbReference type="SAM" id="SignalP"/>
    </source>
</evidence>
<evidence type="ECO:0000313" key="7">
    <source>
        <dbReference type="EMBL" id="CUM70994.1"/>
    </source>
</evidence>
<dbReference type="InterPro" id="IPR038698">
    <property type="entry name" value="PBP_Tp47_domC_sf"/>
</dbReference>
<dbReference type="InterPro" id="IPR036154">
    <property type="entry name" value="Tp47_N_sf"/>
</dbReference>
<dbReference type="SUPFAM" id="SSF81986">
    <property type="entry name" value="Tp47 lipoprotein, middle and C-terminal domains"/>
    <property type="match status" value="1"/>
</dbReference>
<dbReference type="InterPro" id="IPR038031">
    <property type="entry name" value="Tp47_mid_C_dom"/>
</dbReference>
<organism evidence="7 8">
    <name type="scientific">Dorea longicatena</name>
    <dbReference type="NCBI Taxonomy" id="88431"/>
    <lineage>
        <taxon>Bacteria</taxon>
        <taxon>Bacillati</taxon>
        <taxon>Bacillota</taxon>
        <taxon>Clostridia</taxon>
        <taxon>Lachnospirales</taxon>
        <taxon>Lachnospiraceae</taxon>
        <taxon>Dorea</taxon>
    </lineage>
</organism>
<dbReference type="Gene3D" id="1.20.1270.90">
    <property type="entry name" value="AF1782-like"/>
    <property type="match status" value="4"/>
</dbReference>
<keyword evidence="3" id="KW-0472">Membrane</keyword>